<dbReference type="GO" id="GO:0000287">
    <property type="term" value="F:magnesium ion binding"/>
    <property type="evidence" value="ECO:0007669"/>
    <property type="project" value="TreeGrafter"/>
</dbReference>
<dbReference type="PANTHER" id="PTHR10000">
    <property type="entry name" value="PHOSPHOSERINE PHOSPHATASE"/>
    <property type="match status" value="1"/>
</dbReference>
<name>A0A3G2R2U7_9FIRM</name>
<evidence type="ECO:0000313" key="2">
    <source>
        <dbReference type="Proteomes" id="UP000280960"/>
    </source>
</evidence>
<dbReference type="GO" id="GO:0016791">
    <property type="term" value="F:phosphatase activity"/>
    <property type="evidence" value="ECO:0007669"/>
    <property type="project" value="TreeGrafter"/>
</dbReference>
<dbReference type="InterPro" id="IPR023214">
    <property type="entry name" value="HAD_sf"/>
</dbReference>
<reference evidence="1 2" key="1">
    <citation type="submission" date="2018-10" db="EMBL/GenBank/DDBJ databases">
        <authorList>
            <person name="Zhang X."/>
        </authorList>
    </citation>
    <scope>NUCLEOTIDE SEQUENCE [LARGE SCALE GENOMIC DNA]</scope>
    <source>
        <strain evidence="1 2">SK-G1</strain>
    </source>
</reference>
<gene>
    <name evidence="1" type="ORF">D2962_02555</name>
</gene>
<dbReference type="GO" id="GO:0005829">
    <property type="term" value="C:cytosol"/>
    <property type="evidence" value="ECO:0007669"/>
    <property type="project" value="TreeGrafter"/>
</dbReference>
<dbReference type="InterPro" id="IPR036412">
    <property type="entry name" value="HAD-like_sf"/>
</dbReference>
<evidence type="ECO:0008006" key="3">
    <source>
        <dbReference type="Google" id="ProtNLM"/>
    </source>
</evidence>
<dbReference type="PROSITE" id="PS01229">
    <property type="entry name" value="COF_2"/>
    <property type="match status" value="1"/>
</dbReference>
<protein>
    <recommendedName>
        <fullName evidence="3">HAD-IIB family hydrolase</fullName>
    </recommendedName>
</protein>
<dbReference type="Proteomes" id="UP000280960">
    <property type="component" value="Chromosome"/>
</dbReference>
<dbReference type="SUPFAM" id="SSF56784">
    <property type="entry name" value="HAD-like"/>
    <property type="match status" value="1"/>
</dbReference>
<dbReference type="PANTHER" id="PTHR10000:SF8">
    <property type="entry name" value="HAD SUPERFAMILY HYDROLASE-LIKE, TYPE 3"/>
    <property type="match status" value="1"/>
</dbReference>
<organism evidence="1 2">
    <name type="scientific">Biomaibacter acetigenes</name>
    <dbReference type="NCBI Taxonomy" id="2316383"/>
    <lineage>
        <taxon>Bacteria</taxon>
        <taxon>Bacillati</taxon>
        <taxon>Bacillota</taxon>
        <taxon>Clostridia</taxon>
        <taxon>Thermosediminibacterales</taxon>
        <taxon>Tepidanaerobacteraceae</taxon>
        <taxon>Biomaibacter</taxon>
    </lineage>
</organism>
<proteinExistence type="predicted"/>
<keyword evidence="2" id="KW-1185">Reference proteome</keyword>
<dbReference type="AlphaFoldDB" id="A0A3G2R2U7"/>
<dbReference type="KEGG" id="bacg:D2962_02555"/>
<evidence type="ECO:0000313" key="1">
    <source>
        <dbReference type="EMBL" id="AYO29635.1"/>
    </source>
</evidence>
<sequence length="82" mass="9128">MNHRIASKETAVDFLIKRFGIERSQVIDIGDNYNDIDMLKYAGLGIAMGNASDEVKKHADFVTSTNDEDGVACALKKFIFDE</sequence>
<dbReference type="Pfam" id="PF08282">
    <property type="entry name" value="Hydrolase_3"/>
    <property type="match status" value="1"/>
</dbReference>
<accession>A0A3G2R2U7</accession>
<dbReference type="EMBL" id="CP033169">
    <property type="protein sequence ID" value="AYO29635.1"/>
    <property type="molecule type" value="Genomic_DNA"/>
</dbReference>
<dbReference type="Gene3D" id="3.40.50.1000">
    <property type="entry name" value="HAD superfamily/HAD-like"/>
    <property type="match status" value="1"/>
</dbReference>